<reference evidence="2" key="1">
    <citation type="submission" date="2020-05" db="EMBL/GenBank/DDBJ databases">
        <authorList>
            <person name="Chiriac C."/>
            <person name="Salcher M."/>
            <person name="Ghai R."/>
            <person name="Kavagutti S V."/>
        </authorList>
    </citation>
    <scope>NUCLEOTIDE SEQUENCE</scope>
</reference>
<name>A0A6J5Q0A3_9CAUD</name>
<evidence type="ECO:0000313" key="2">
    <source>
        <dbReference type="EMBL" id="CAB4176197.1"/>
    </source>
</evidence>
<dbReference type="InterPro" id="IPR005082">
    <property type="entry name" value="Peptidase_U9_T4_prohead"/>
</dbReference>
<dbReference type="EMBL" id="LR797369">
    <property type="protein sequence ID" value="CAB4210330.1"/>
    <property type="molecule type" value="Genomic_DNA"/>
</dbReference>
<evidence type="ECO:0000313" key="6">
    <source>
        <dbReference type="EMBL" id="CAB4222762.1"/>
    </source>
</evidence>
<gene>
    <name evidence="3" type="ORF">UFOVP1065_43</name>
    <name evidence="4" type="ORF">UFOVP1198_12</name>
    <name evidence="5" type="ORF">UFOVP1418_4</name>
    <name evidence="7" type="ORF">UFOVP1524_146</name>
    <name evidence="6" type="ORF">UFOVP1651_146</name>
    <name evidence="1" type="ORF">UFOVP908_124</name>
    <name evidence="2" type="ORF">UFOVP990_12</name>
</gene>
<dbReference type="Pfam" id="PF03420">
    <property type="entry name" value="Peptidase_S77"/>
    <property type="match status" value="1"/>
</dbReference>
<keyword evidence="2" id="KW-0645">Protease</keyword>
<evidence type="ECO:0000313" key="4">
    <source>
        <dbReference type="EMBL" id="CAB4189739.1"/>
    </source>
</evidence>
<sequence>MKLIAEEVLNVQYLVEEKNGKKEHFISGIFMQAEKKNRNGRVYPFDILNKEVSRYNNEYVNKNRAFGELGHPDSPTINLDRVSHMITSLHPDGNNIMGKAKILDTPNGKIVKSLLDGGASLGVSTRGVGSLKPHNGYQLVQDDFHLATAADIVADPSAPEAFVRGIMEGKEWILDGTGWKEVDYYRAKKLITEASRAEIEEVSLKVFSNFLSKL</sequence>
<protein>
    <submittedName>
        <fullName evidence="2">Prohead core scaffolding protein and protease</fullName>
    </submittedName>
</protein>
<dbReference type="EMBL" id="LR798378">
    <property type="protein sequence ID" value="CAB5227768.1"/>
    <property type="molecule type" value="Genomic_DNA"/>
</dbReference>
<evidence type="ECO:0000313" key="3">
    <source>
        <dbReference type="EMBL" id="CAB4181596.1"/>
    </source>
</evidence>
<dbReference type="GO" id="GO:0006508">
    <property type="term" value="P:proteolysis"/>
    <property type="evidence" value="ECO:0007669"/>
    <property type="project" value="UniProtKB-KW"/>
</dbReference>
<evidence type="ECO:0000313" key="5">
    <source>
        <dbReference type="EMBL" id="CAB4210330.1"/>
    </source>
</evidence>
<keyword evidence="2" id="KW-0378">Hydrolase</keyword>
<proteinExistence type="predicted"/>
<dbReference type="EMBL" id="LR797021">
    <property type="protein sequence ID" value="CAB4181596.1"/>
    <property type="molecule type" value="Genomic_DNA"/>
</dbReference>
<dbReference type="GO" id="GO:0008233">
    <property type="term" value="F:peptidase activity"/>
    <property type="evidence" value="ECO:0007669"/>
    <property type="project" value="UniProtKB-KW"/>
</dbReference>
<organism evidence="2">
    <name type="scientific">uncultured Caudovirales phage</name>
    <dbReference type="NCBI Taxonomy" id="2100421"/>
    <lineage>
        <taxon>Viruses</taxon>
        <taxon>Duplodnaviria</taxon>
        <taxon>Heunggongvirae</taxon>
        <taxon>Uroviricota</taxon>
        <taxon>Caudoviricetes</taxon>
        <taxon>Peduoviridae</taxon>
        <taxon>Maltschvirus</taxon>
        <taxon>Maltschvirus maltsch</taxon>
    </lineage>
</organism>
<evidence type="ECO:0000313" key="7">
    <source>
        <dbReference type="EMBL" id="CAB5227768.1"/>
    </source>
</evidence>
<evidence type="ECO:0000313" key="1">
    <source>
        <dbReference type="EMBL" id="CAB4170710.1"/>
    </source>
</evidence>
<dbReference type="EMBL" id="LR797157">
    <property type="protein sequence ID" value="CAB4189739.1"/>
    <property type="molecule type" value="Genomic_DNA"/>
</dbReference>
<dbReference type="EMBL" id="LR796860">
    <property type="protein sequence ID" value="CAB4170710.1"/>
    <property type="molecule type" value="Genomic_DNA"/>
</dbReference>
<dbReference type="EMBL" id="LR796945">
    <property type="protein sequence ID" value="CAB4176197.1"/>
    <property type="molecule type" value="Genomic_DNA"/>
</dbReference>
<dbReference type="EMBL" id="LR797518">
    <property type="protein sequence ID" value="CAB4222762.1"/>
    <property type="molecule type" value="Genomic_DNA"/>
</dbReference>
<accession>A0A6J5Q0A3</accession>